<dbReference type="Proteomes" id="UP000189369">
    <property type="component" value="Chromosome"/>
</dbReference>
<evidence type="ECO:0000313" key="1">
    <source>
        <dbReference type="EMBL" id="AQS51397.1"/>
    </source>
</evidence>
<sequence length="222" mass="22448">MAVELQGGSKDGFAFTFETAGSAALTELTIDGSGLNGALDLSFGGDQEVLNVKNLVVKGSSTAAEQDFTELAAAVTGTAANGFAVTIEGGEGNDTFAASTAIDHFTGGKGENTFTFSAGNSAVQVSNGKVQAMDTITDFGADDTLEGVAGLNIVTATGTTPEGITLEELATTLDSGSVFDFKDDTYVLVNGDADLANVELVKLAGVDLEKLHVGDNGELAFA</sequence>
<proteinExistence type="predicted"/>
<reference evidence="1 2" key="1">
    <citation type="submission" date="2017-01" db="EMBL/GenBank/DDBJ databases">
        <title>Complete Genome Sequence of Paenalcaligenes hominis, Isolated from a paraplegic Patient with neurogenic bladder.</title>
        <authorList>
            <person name="Mukhopadhyay R."/>
            <person name="Joaquin J."/>
            <person name="Hogue R."/>
            <person name="Kilaru A."/>
            <person name="Jospin G."/>
            <person name="Mars K."/>
            <person name="Eisen J.A."/>
            <person name="Chaturvedi V."/>
        </authorList>
    </citation>
    <scope>NUCLEOTIDE SEQUENCE [LARGE SCALE GENOMIC DNA]</scope>
    <source>
        <strain evidence="1 2">15S00501</strain>
    </source>
</reference>
<accession>A0A1U9K046</accession>
<name>A0A1U9K046_9BURK</name>
<protein>
    <submittedName>
        <fullName evidence="1">Uncharacterized protein</fullName>
    </submittedName>
</protein>
<organism evidence="1 2">
    <name type="scientific">Paenalcaligenes hominis</name>
    <dbReference type="NCBI Taxonomy" id="643674"/>
    <lineage>
        <taxon>Bacteria</taxon>
        <taxon>Pseudomonadati</taxon>
        <taxon>Pseudomonadota</taxon>
        <taxon>Betaproteobacteria</taxon>
        <taxon>Burkholderiales</taxon>
        <taxon>Alcaligenaceae</taxon>
        <taxon>Paenalcaligenes</taxon>
    </lineage>
</organism>
<dbReference type="EMBL" id="CP019697">
    <property type="protein sequence ID" value="AQS51397.1"/>
    <property type="molecule type" value="Genomic_DNA"/>
</dbReference>
<dbReference type="AlphaFoldDB" id="A0A1U9K046"/>
<evidence type="ECO:0000313" key="2">
    <source>
        <dbReference type="Proteomes" id="UP000189369"/>
    </source>
</evidence>
<dbReference type="KEGG" id="phn:PAEH1_07235"/>
<dbReference type="OrthoDB" id="8549906at2"/>
<dbReference type="SUPFAM" id="SSF51120">
    <property type="entry name" value="beta-Roll"/>
    <property type="match status" value="1"/>
</dbReference>
<dbReference type="STRING" id="643674.PAEH1_07235"/>
<dbReference type="InterPro" id="IPR011049">
    <property type="entry name" value="Serralysin-like_metalloprot_C"/>
</dbReference>
<gene>
    <name evidence="1" type="ORF">PAEH1_07235</name>
</gene>